<reference evidence="1" key="1">
    <citation type="submission" date="2023-04" db="EMBL/GenBank/DDBJ databases">
        <title>Ambrosiozyma monospora NBRC 10751.</title>
        <authorList>
            <person name="Ichikawa N."/>
            <person name="Sato H."/>
            <person name="Tonouchi N."/>
        </authorList>
    </citation>
    <scope>NUCLEOTIDE SEQUENCE</scope>
    <source>
        <strain evidence="1">NBRC 10751</strain>
    </source>
</reference>
<keyword evidence="2" id="KW-1185">Reference proteome</keyword>
<sequence>MQSKVIEKSIPVLKFAMKSEPEKPKEPEEPKTTTTITQSTSKSNSKSKTATTKPKKTKSRNGCLTCKKKRLKCGEEKPFCLNCTKKNIVCGGYSMNFKWKDLSQSTKGQKMIKASSSDTKNNTNKKKIKREEPVYTTQNVSSPDKKPGSVTNVKNSSPENNRTTSSDPAGNSNLLQEALEAATLGVTGKSTQEIAIANALIASGKNPDLAAAIASTLNGLANTVEQQHLAQQQKSSLPTSVEQTGLVGSAGEVNRNQSFTSIASLLNKKHSPNGDTTETESNSTKSVADEVPISVGIKVDPENEMMSGIPVSHKPTPGADSNVSSSMLDSLVNAATKASQSSSGLDNNPYPPDLFQDHSSTHHDLPPPLMDN</sequence>
<comment type="caution">
    <text evidence="1">The sequence shown here is derived from an EMBL/GenBank/DDBJ whole genome shotgun (WGS) entry which is preliminary data.</text>
</comment>
<name>A0ACB5SSU8_AMBMO</name>
<proteinExistence type="predicted"/>
<organism evidence="1 2">
    <name type="scientific">Ambrosiozyma monospora</name>
    <name type="common">Yeast</name>
    <name type="synonym">Endomycopsis monosporus</name>
    <dbReference type="NCBI Taxonomy" id="43982"/>
    <lineage>
        <taxon>Eukaryota</taxon>
        <taxon>Fungi</taxon>
        <taxon>Dikarya</taxon>
        <taxon>Ascomycota</taxon>
        <taxon>Saccharomycotina</taxon>
        <taxon>Pichiomycetes</taxon>
        <taxon>Pichiales</taxon>
        <taxon>Pichiaceae</taxon>
        <taxon>Ambrosiozyma</taxon>
    </lineage>
</organism>
<dbReference type="EMBL" id="BSXS01000321">
    <property type="protein sequence ID" value="GME71987.1"/>
    <property type="molecule type" value="Genomic_DNA"/>
</dbReference>
<evidence type="ECO:0000313" key="1">
    <source>
        <dbReference type="EMBL" id="GME71987.1"/>
    </source>
</evidence>
<evidence type="ECO:0000313" key="2">
    <source>
        <dbReference type="Proteomes" id="UP001165064"/>
    </source>
</evidence>
<accession>A0ACB5SSU8</accession>
<gene>
    <name evidence="1" type="ORF">Amon02_000079500</name>
</gene>
<dbReference type="Proteomes" id="UP001165064">
    <property type="component" value="Unassembled WGS sequence"/>
</dbReference>
<protein>
    <submittedName>
        <fullName evidence="1">Unnamed protein product</fullName>
    </submittedName>
</protein>